<dbReference type="InterPro" id="IPR032190">
    <property type="entry name" value="NPC1_N"/>
</dbReference>
<dbReference type="Gene3D" id="1.20.1640.10">
    <property type="entry name" value="Multidrug efflux transporter AcrB transmembrane domain"/>
    <property type="match status" value="1"/>
</dbReference>
<gene>
    <name evidence="14" type="ORF">OLEA9_A107490</name>
</gene>
<keyword evidence="3" id="KW-0813">Transport</keyword>
<evidence type="ECO:0000256" key="9">
    <source>
        <dbReference type="ARBA" id="ARBA00023157"/>
    </source>
</evidence>
<comment type="similarity">
    <text evidence="2">Belongs to the patched family.</text>
</comment>
<dbReference type="GO" id="GO:0016020">
    <property type="term" value="C:membrane"/>
    <property type="evidence" value="ECO:0007669"/>
    <property type="project" value="UniProtKB-SubCell"/>
</dbReference>
<evidence type="ECO:0000256" key="8">
    <source>
        <dbReference type="ARBA" id="ARBA00023136"/>
    </source>
</evidence>
<evidence type="ECO:0000256" key="2">
    <source>
        <dbReference type="ARBA" id="ARBA00005585"/>
    </source>
</evidence>
<evidence type="ECO:0000256" key="1">
    <source>
        <dbReference type="ARBA" id="ARBA00004141"/>
    </source>
</evidence>
<feature type="transmembrane region" description="Helical" evidence="11">
    <location>
        <begin position="664"/>
        <end position="690"/>
    </location>
</feature>
<comment type="caution">
    <text evidence="14">The sequence shown here is derived from an EMBL/GenBank/DDBJ whole genome shotgun (WGS) entry which is preliminary data.</text>
</comment>
<dbReference type="Pfam" id="PF22314">
    <property type="entry name" value="NPC1_MLD"/>
    <property type="match status" value="1"/>
</dbReference>
<dbReference type="Gramene" id="OE9A107490T1">
    <property type="protein sequence ID" value="OE9A107490C1"/>
    <property type="gene ID" value="OE9A107490"/>
</dbReference>
<feature type="transmembrane region" description="Helical" evidence="11">
    <location>
        <begin position="312"/>
        <end position="332"/>
    </location>
</feature>
<dbReference type="GO" id="GO:0015918">
    <property type="term" value="P:sterol transport"/>
    <property type="evidence" value="ECO:0007669"/>
    <property type="project" value="TreeGrafter"/>
</dbReference>
<dbReference type="AlphaFoldDB" id="A0A8S0TWB3"/>
<name>A0A8S0TWB3_OLEEU</name>
<dbReference type="PANTHER" id="PTHR45727">
    <property type="entry name" value="NPC INTRACELLULAR CHOLESTEROL TRANSPORTER 1"/>
    <property type="match status" value="1"/>
</dbReference>
<dbReference type="Proteomes" id="UP000594638">
    <property type="component" value="Unassembled WGS sequence"/>
</dbReference>
<keyword evidence="15" id="KW-1185">Reference proteome</keyword>
<dbReference type="InterPro" id="IPR053958">
    <property type="entry name" value="HMGCR/SNAP/NPC1-like_SSD"/>
</dbReference>
<dbReference type="InterPro" id="IPR053956">
    <property type="entry name" value="NPC1_MLD"/>
</dbReference>
<dbReference type="GO" id="GO:0032934">
    <property type="term" value="F:sterol binding"/>
    <property type="evidence" value="ECO:0007669"/>
    <property type="project" value="TreeGrafter"/>
</dbReference>
<dbReference type="Pfam" id="PF16414">
    <property type="entry name" value="NPC1_N"/>
    <property type="match status" value="1"/>
</dbReference>
<keyword evidence="6 11" id="KW-1133">Transmembrane helix</keyword>
<feature type="transmembrane region" description="Helical" evidence="11">
    <location>
        <begin position="516"/>
        <end position="538"/>
    </location>
</feature>
<proteinExistence type="inferred from homology"/>
<evidence type="ECO:0000256" key="10">
    <source>
        <dbReference type="ARBA" id="ARBA00023180"/>
    </source>
</evidence>
<keyword evidence="10" id="KW-0325">Glycoprotein</keyword>
<evidence type="ECO:0000256" key="12">
    <source>
        <dbReference type="SAM" id="SignalP"/>
    </source>
</evidence>
<evidence type="ECO:0000313" key="14">
    <source>
        <dbReference type="EMBL" id="CAA3007799.1"/>
    </source>
</evidence>
<dbReference type="SUPFAM" id="SSF82866">
    <property type="entry name" value="Multidrug efflux transporter AcrB transmembrane domain"/>
    <property type="match status" value="1"/>
</dbReference>
<evidence type="ECO:0000256" key="7">
    <source>
        <dbReference type="ARBA" id="ARBA00023055"/>
    </source>
</evidence>
<evidence type="ECO:0000259" key="13">
    <source>
        <dbReference type="PROSITE" id="PS50156"/>
    </source>
</evidence>
<keyword evidence="5 12" id="KW-0732">Signal</keyword>
<feature type="signal peptide" evidence="12">
    <location>
        <begin position="1"/>
        <end position="24"/>
    </location>
</feature>
<keyword evidence="8 11" id="KW-0472">Membrane</keyword>
<feature type="chain" id="PRO_5035761699" evidence="12">
    <location>
        <begin position="25"/>
        <end position="916"/>
    </location>
</feature>
<dbReference type="Pfam" id="PF12349">
    <property type="entry name" value="Sterol-sensing"/>
    <property type="match status" value="1"/>
</dbReference>
<feature type="transmembrane region" description="Helical" evidence="11">
    <location>
        <begin position="591"/>
        <end position="614"/>
    </location>
</feature>
<feature type="transmembrane region" description="Helical" evidence="11">
    <location>
        <begin position="558"/>
        <end position="584"/>
    </location>
</feature>
<keyword evidence="7" id="KW-0445">Lipid transport</keyword>
<organism evidence="14 15">
    <name type="scientific">Olea europaea subsp. europaea</name>
    <dbReference type="NCBI Taxonomy" id="158383"/>
    <lineage>
        <taxon>Eukaryota</taxon>
        <taxon>Viridiplantae</taxon>
        <taxon>Streptophyta</taxon>
        <taxon>Embryophyta</taxon>
        <taxon>Tracheophyta</taxon>
        <taxon>Spermatophyta</taxon>
        <taxon>Magnoliopsida</taxon>
        <taxon>eudicotyledons</taxon>
        <taxon>Gunneridae</taxon>
        <taxon>Pentapetalae</taxon>
        <taxon>asterids</taxon>
        <taxon>lamiids</taxon>
        <taxon>Lamiales</taxon>
        <taxon>Oleaceae</taxon>
        <taxon>Oleeae</taxon>
        <taxon>Olea</taxon>
    </lineage>
</organism>
<keyword evidence="4 11" id="KW-0812">Transmembrane</keyword>
<reference evidence="14 15" key="1">
    <citation type="submission" date="2019-12" db="EMBL/GenBank/DDBJ databases">
        <authorList>
            <person name="Alioto T."/>
            <person name="Alioto T."/>
            <person name="Gomez Garrido J."/>
        </authorList>
    </citation>
    <scope>NUCLEOTIDE SEQUENCE [LARGE SCALE GENOMIC DNA]</scope>
</reference>
<keyword evidence="9" id="KW-1015">Disulfide bond</keyword>
<dbReference type="OrthoDB" id="6510177at2759"/>
<evidence type="ECO:0000256" key="6">
    <source>
        <dbReference type="ARBA" id="ARBA00022989"/>
    </source>
</evidence>
<evidence type="ECO:0000313" key="15">
    <source>
        <dbReference type="Proteomes" id="UP000594638"/>
    </source>
</evidence>
<feature type="domain" description="SSD" evidence="13">
    <location>
        <begin position="560"/>
        <end position="690"/>
    </location>
</feature>
<evidence type="ECO:0000256" key="11">
    <source>
        <dbReference type="SAM" id="Phobius"/>
    </source>
</evidence>
<dbReference type="PROSITE" id="PS50156">
    <property type="entry name" value="SSD"/>
    <property type="match status" value="1"/>
</dbReference>
<dbReference type="InterPro" id="IPR000731">
    <property type="entry name" value="SSD"/>
</dbReference>
<dbReference type="EMBL" id="CACTIH010007284">
    <property type="protein sequence ID" value="CAA3007799.1"/>
    <property type="molecule type" value="Genomic_DNA"/>
</dbReference>
<protein>
    <submittedName>
        <fullName evidence="14">Niemann-Pick C1 -like</fullName>
    </submittedName>
</protein>
<sequence length="916" mass="102730">MRLRQRNGFTIFVFKVFFIVFVHADRTDTRFLLAANNSRGHSEGYRAMYDICGTLSDGKVLNCPFSSSSVKPDELSSSKIQSLCPTITGNVCCTEKQFETLRAQVQQVRENFTVDGIEFYITDTFGEGMFESCKDVKFGTMNTRAIDFVGGGAKNFKEWYAFIGIKADLDVPGSPYSINFLPAASESSGMRPINVSTYSCGDTSLGCSCGDCPSSPHHKHSCSVRIGSLKAKCIEVAAEKKKKKKKKPHSGAYQFTTSECLHETTTTYNFLSNYQMLGDVRQTANSVQLSTVQDYMSKFFRRYGSLVARNPILLLFLSLAIVLMLCIGLIRFEVEMKPEKLWVGPGSRAAKEREFFDSHLAPFYRIEQLIIATIPASVNGKAPSIVTESNIKLLFDIQKRWMRSELIILSVLLYFKMDPANYNSLGGLDHVEYCFEHYTSDSSCLSAFKAPLDPSTAVGGFSANNYLEASAFTVTYPVNNAIDKQGNDTKRAVSWERAFIQLAKKARLRMNEEAKVLQMSVPSWYFLLLLYLLQGLYFSRKKLSDKNLPVFQYTEFSYLQVLLGLSGVMLVMLSVLGSVGFFSAMGVKSNLVIMEVILFLVLAVGVDNMCILVQEVKRQPLELPIEGRISNALVEVGPSVTLASLSEVLAFAVGSFIPMPACRVFSMFGALAVLLNFLLQITAFVSLIVFDFRRAADNRIDCFRCIKTSGSNDDPEKGIHQQKPGLLARYMKVMAMLNGFIIIFVHPPKVPHLFLVTSLLLIADNNLRELILEDEVCSPRQNRDLTSTFNKILFFISSLILSDTLKFHNREIHQFLHVNQVTCGDRNQCMKEALTTMGASVFSGITLTKLVRVIVLCFSRRSFCEVYYFKMYLSLELLGFLHDLVLLPVPSSMFGPPLRRMLVEKHEDQPSTPSQF</sequence>
<evidence type="ECO:0000256" key="3">
    <source>
        <dbReference type="ARBA" id="ARBA00022448"/>
    </source>
</evidence>
<evidence type="ECO:0000256" key="4">
    <source>
        <dbReference type="ARBA" id="ARBA00022692"/>
    </source>
</evidence>
<comment type="subcellular location">
    <subcellularLocation>
        <location evidence="1">Membrane</location>
        <topology evidence="1">Multi-pass membrane protein</topology>
    </subcellularLocation>
</comment>
<accession>A0A8S0TWB3</accession>
<evidence type="ECO:0000256" key="5">
    <source>
        <dbReference type="ARBA" id="ARBA00022729"/>
    </source>
</evidence>
<dbReference type="PANTHER" id="PTHR45727:SF2">
    <property type="entry name" value="NPC INTRACELLULAR CHOLESTEROL TRANSPORTER 1"/>
    <property type="match status" value="1"/>
</dbReference>